<accession>A0A7X1X1L6</accession>
<dbReference type="EMBL" id="WIWF01000174">
    <property type="protein sequence ID" value="MQT77645.1"/>
    <property type="molecule type" value="Genomic_DNA"/>
</dbReference>
<evidence type="ECO:0000313" key="2">
    <source>
        <dbReference type="EMBL" id="MQT77645.1"/>
    </source>
</evidence>
<gene>
    <name evidence="2" type="ORF">GHO37_25650</name>
</gene>
<evidence type="ECO:0000256" key="1">
    <source>
        <dbReference type="SAM" id="MobiDB-lite"/>
    </source>
</evidence>
<protein>
    <submittedName>
        <fullName evidence="2">Uncharacterized protein</fullName>
    </submittedName>
</protein>
<dbReference type="AlphaFoldDB" id="A0A7X1X1L6"/>
<feature type="region of interest" description="Disordered" evidence="1">
    <location>
        <begin position="74"/>
        <end position="150"/>
    </location>
</feature>
<proteinExistence type="predicted"/>
<comment type="caution">
    <text evidence="2">The sequence shown here is derived from an EMBL/GenBank/DDBJ whole genome shotgun (WGS) entry which is preliminary data.</text>
</comment>
<feature type="compositionally biased region" description="Basic and acidic residues" evidence="1">
    <location>
        <begin position="78"/>
        <end position="98"/>
    </location>
</feature>
<name>A0A7X1X1L6_9PSED</name>
<organism evidence="2 3">
    <name type="scientific">Pseudomonas helleri</name>
    <dbReference type="NCBI Taxonomy" id="1608996"/>
    <lineage>
        <taxon>Bacteria</taxon>
        <taxon>Pseudomonadati</taxon>
        <taxon>Pseudomonadota</taxon>
        <taxon>Gammaproteobacteria</taxon>
        <taxon>Pseudomonadales</taxon>
        <taxon>Pseudomonadaceae</taxon>
        <taxon>Pseudomonas</taxon>
    </lineage>
</organism>
<dbReference type="RefSeq" id="WP_153439083.1">
    <property type="nucleotide sequence ID" value="NZ_WIWF01000174.1"/>
</dbReference>
<evidence type="ECO:0000313" key="3">
    <source>
        <dbReference type="Proteomes" id="UP000447574"/>
    </source>
</evidence>
<reference evidence="2 3" key="1">
    <citation type="submission" date="2019-10" db="EMBL/GenBank/DDBJ databases">
        <title>Evaluation of single-gene subtyping targets for Pseudomonas.</title>
        <authorList>
            <person name="Reichler S.J."/>
            <person name="Orsi R.H."/>
            <person name="Wiedmann M."/>
            <person name="Martin N.H."/>
            <person name="Murphy S.I."/>
        </authorList>
    </citation>
    <scope>NUCLEOTIDE SEQUENCE [LARGE SCALE GENOMIC DNA]</scope>
    <source>
        <strain evidence="2 3">FSL R10-2932</strain>
    </source>
</reference>
<dbReference type="Proteomes" id="UP000447574">
    <property type="component" value="Unassembled WGS sequence"/>
</dbReference>
<sequence>MRNFKISASQSVCLALAAIGITLAVFGDRTYMMILIPIGIGVYMPFYSLVNTGHFTYFPPINVLEVPAPKTIKLTSPTKRERQQKTSDTKQKNYDLRDIPYPPKRKGDQPITNLPYGKGLSPQKPATQASSPRCALLGPKPIQKGIRSPELPIGTTLPLFTNADTPSTQEPEGIFVQQDCIFL</sequence>